<dbReference type="Pfam" id="PF25296">
    <property type="entry name" value="Decapeptide"/>
    <property type="match status" value="2"/>
</dbReference>
<reference evidence="3" key="1">
    <citation type="submission" date="2023-01" db="EMBL/GenBank/DDBJ databases">
        <title>Metagenome sequencing of chrysophaentin producing Chrysophaeum taylorii.</title>
        <authorList>
            <person name="Davison J."/>
            <person name="Bewley C."/>
        </authorList>
    </citation>
    <scope>NUCLEOTIDE SEQUENCE</scope>
    <source>
        <strain evidence="3">NIES-1699</strain>
    </source>
</reference>
<dbReference type="SUPFAM" id="SSF57850">
    <property type="entry name" value="RING/U-box"/>
    <property type="match status" value="1"/>
</dbReference>
<organism evidence="3 4">
    <name type="scientific">Chrysophaeum taylorii</name>
    <dbReference type="NCBI Taxonomy" id="2483200"/>
    <lineage>
        <taxon>Eukaryota</taxon>
        <taxon>Sar</taxon>
        <taxon>Stramenopiles</taxon>
        <taxon>Ochrophyta</taxon>
        <taxon>Pelagophyceae</taxon>
        <taxon>Pelagomonadales</taxon>
        <taxon>Pelagomonadaceae</taxon>
        <taxon>Chrysophaeum</taxon>
    </lineage>
</organism>
<dbReference type="AlphaFoldDB" id="A0AAD7XS97"/>
<dbReference type="GO" id="GO:0004842">
    <property type="term" value="F:ubiquitin-protein transferase activity"/>
    <property type="evidence" value="ECO:0007669"/>
    <property type="project" value="InterPro"/>
</dbReference>
<evidence type="ECO:0000259" key="2">
    <source>
        <dbReference type="PROSITE" id="PS51698"/>
    </source>
</evidence>
<dbReference type="EMBL" id="JAQMWT010000005">
    <property type="protein sequence ID" value="KAJ8614519.1"/>
    <property type="molecule type" value="Genomic_DNA"/>
</dbReference>
<feature type="region of interest" description="Disordered" evidence="1">
    <location>
        <begin position="431"/>
        <end position="488"/>
    </location>
</feature>
<keyword evidence="4" id="KW-1185">Reference proteome</keyword>
<comment type="caution">
    <text evidence="3">The sequence shown here is derived from an EMBL/GenBank/DDBJ whole genome shotgun (WGS) entry which is preliminary data.</text>
</comment>
<name>A0AAD7XS97_9STRA</name>
<dbReference type="PANTHER" id="PTHR46573:SF1">
    <property type="entry name" value="WD REPEAT, SAM AND U-BOX DOMAIN-CONTAINING PROTEIN 1"/>
    <property type="match status" value="1"/>
</dbReference>
<evidence type="ECO:0000313" key="3">
    <source>
        <dbReference type="EMBL" id="KAJ8614519.1"/>
    </source>
</evidence>
<dbReference type="CDD" id="cd16655">
    <property type="entry name" value="RING-Ubox_WDSUB1-like"/>
    <property type="match status" value="1"/>
</dbReference>
<feature type="domain" description="U-box" evidence="2">
    <location>
        <begin position="6"/>
        <end position="80"/>
    </location>
</feature>
<gene>
    <name evidence="3" type="ORF">CTAYLR_000796</name>
</gene>
<evidence type="ECO:0000313" key="4">
    <source>
        <dbReference type="Proteomes" id="UP001230188"/>
    </source>
</evidence>
<dbReference type="InterPro" id="IPR057481">
    <property type="entry name" value="Decapeptide"/>
</dbReference>
<dbReference type="GO" id="GO:0016567">
    <property type="term" value="P:protein ubiquitination"/>
    <property type="evidence" value="ECO:0007669"/>
    <property type="project" value="InterPro"/>
</dbReference>
<dbReference type="InterPro" id="IPR003613">
    <property type="entry name" value="Ubox_domain"/>
</dbReference>
<dbReference type="InterPro" id="IPR013083">
    <property type="entry name" value="Znf_RING/FYVE/PHD"/>
</dbReference>
<sequence length="488" mass="52391">MASWCDIPPEFTCPITTELMRDPVMTPDGHTYERSAIINWFAMGRRSSPMTNAPLVDKTLVPNHALKRAINAFVADYQPRARATALETTELRERVRRLECELSLSRGTGQDGRTGRVPASDDVRGRLEAVEGALTSVREGMARIEAQQLAATPLMLALAKLEVPTEATERILSEHRHAFPATTLRTAGLDAGDCRRAGYPAGDCRAAGFSARQCKEAGFAPRDVFAAGFPVPASLQDAQDWPALAECRDLGVAQLRNAGYDVDTPEAAELFSAGEYRSSGTSDARALRSLGFGLVELRRAGFSPADLQTAGFEIPEYVCSQPISGRDAAGWPPFGSLRRAGFSLGECEQFGYDAIQDDARGAGYSAEDFMSSGKTAVDCRRAGFSAKDLKVAGFSGAECKAAGYTAAELLPLCTGNARKIESKLMRARSIPHDRLPLTSERTAAAPAPTATPPRRSASHATPPRSARLAERSASDARVLPTAEQVVRI</sequence>
<proteinExistence type="predicted"/>
<dbReference type="PROSITE" id="PS51698">
    <property type="entry name" value="U_BOX"/>
    <property type="match status" value="1"/>
</dbReference>
<evidence type="ECO:0000256" key="1">
    <source>
        <dbReference type="SAM" id="MobiDB-lite"/>
    </source>
</evidence>
<dbReference type="PANTHER" id="PTHR46573">
    <property type="entry name" value="WD REPEAT, SAM AND U-BOX DOMAIN-CONTAINING PROTEIN 1"/>
    <property type="match status" value="1"/>
</dbReference>
<dbReference type="InterPro" id="IPR052085">
    <property type="entry name" value="WD-SAM-U-box"/>
</dbReference>
<accession>A0AAD7XS97</accession>
<dbReference type="Pfam" id="PF04564">
    <property type="entry name" value="U-box"/>
    <property type="match status" value="1"/>
</dbReference>
<protein>
    <recommendedName>
        <fullName evidence="2">U-box domain-containing protein</fullName>
    </recommendedName>
</protein>
<feature type="compositionally biased region" description="Low complexity" evidence="1">
    <location>
        <begin position="438"/>
        <end position="455"/>
    </location>
</feature>
<dbReference type="SMART" id="SM00504">
    <property type="entry name" value="Ubox"/>
    <property type="match status" value="1"/>
</dbReference>
<dbReference type="Gene3D" id="3.30.40.10">
    <property type="entry name" value="Zinc/RING finger domain, C3HC4 (zinc finger)"/>
    <property type="match status" value="1"/>
</dbReference>
<dbReference type="Proteomes" id="UP001230188">
    <property type="component" value="Unassembled WGS sequence"/>
</dbReference>